<evidence type="ECO:0000313" key="2">
    <source>
        <dbReference type="EMBL" id="NMT63449.1"/>
    </source>
</evidence>
<dbReference type="RefSeq" id="WP_135955869.1">
    <property type="nucleotide sequence ID" value="NZ_JABCKY010000001.1"/>
</dbReference>
<evidence type="ECO:0000313" key="3">
    <source>
        <dbReference type="Proteomes" id="UP000567186"/>
    </source>
</evidence>
<protein>
    <submittedName>
        <fullName evidence="2">PD-(D/E)XK nuclease family protein</fullName>
    </submittedName>
</protein>
<dbReference type="SUPFAM" id="SSF52980">
    <property type="entry name" value="Restriction endonuclease-like"/>
    <property type="match status" value="1"/>
</dbReference>
<accession>A0A7Y0RC06</accession>
<feature type="domain" description="PD-(D/E)XK endonuclease-like" evidence="1">
    <location>
        <begin position="605"/>
        <end position="844"/>
    </location>
</feature>
<dbReference type="Proteomes" id="UP000567186">
    <property type="component" value="Unassembled WGS sequence"/>
</dbReference>
<dbReference type="EMBL" id="JABCKY010000001">
    <property type="protein sequence ID" value="NMT63449.1"/>
    <property type="molecule type" value="Genomic_DNA"/>
</dbReference>
<dbReference type="InterPro" id="IPR011335">
    <property type="entry name" value="Restrct_endonuc-II-like"/>
</dbReference>
<keyword evidence="3" id="KW-1185">Reference proteome</keyword>
<dbReference type="InterPro" id="IPR038726">
    <property type="entry name" value="PDDEXK_AddAB-type"/>
</dbReference>
<gene>
    <name evidence="2" type="ORF">HIU99_07530</name>
</gene>
<reference evidence="2 3" key="1">
    <citation type="submission" date="2020-04" db="EMBL/GenBank/DDBJ databases">
        <title>Marinobacter oceani sp. nov., isolated from marine solar saltern.</title>
        <authorList>
            <person name="Chen X.-Y."/>
        </authorList>
    </citation>
    <scope>NUCLEOTIDE SEQUENCE [LARGE SCALE GENOMIC DNA]</scope>
    <source>
        <strain evidence="2 3">W62</strain>
    </source>
</reference>
<name>A0A7Y0RC06_9GAMM</name>
<dbReference type="InterPro" id="IPR027417">
    <property type="entry name" value="P-loop_NTPase"/>
</dbReference>
<sequence length="879" mass="99966">MDFILVPDALTASETRYALAQRNTMGTKVGSFSVLLETLAELWLIEPSELDWDVALQEQALAMRDAFWARSIRVDEPATVAELRVSLQFLLNHLPLGARPKEIPSAANRNQRYYNDLLGLARGIGERPAPDQLAEQWFKEHQELCIEPVYVYPTLDTGQLYPWQQQILEILNAKGWLAPEADKYSFIPSPAPENENSPIQQFANTLFDPGKASIELANLHWLTCRDHLQEVEAVTSMAQAAVEQGTRPEKIAVVVPGGGDYELWLEKHFEYAGLIASNLRPESGVFDWQSSLIHDLLTSLVQPDIPMAMMSAIINPLMPWAPGLGHKLAERFGNGDELTLGNEPSQEEEAMLRLLQNQPEENSAAVLDWLKNIADNTQGPRMKGLGKKRMRTLLGNTRRLMGLYDSQSFTDQISNVIRQTPVTTLESQEDRIRYLHAINIIREGEPLPLQVDELFVLGFNQGHYSYQLEHTGTINRDGWDQLAADAQLAIPTVEESQKLWEEQFSELMRRADRRITFLRSLNDHQGASLEPSETLLDMALCFQPLEKLDPEQLERPALQAEHPLLRKTVVTLEQTVPPELKDLELAPELIQQARLNQDGTPKPESPSSLEKLMQSPLAWLLYRLGIKSRQWEPQTPDISVQGTIAHKVFELFYTHQNDAWSEALFDRLFNQSVQEEAAFLDSPQWRLKRNRLRNSVYRALNDFAAWCQQEDWNISNVELELQGQLWNTPLKGFVDAVLTDGNQTLIVDYKTSKHGSRLKRLEKGYELQTLIYRELYQQQNRGSDVMSGYYTLNDTTLLTDQPLKPSDQLNVLQPEPDLTAQSADAVTLVQERLNDLHSGTIKLNERTDEKDWKDRGITPYALTDNPVISRFTRDGEGNA</sequence>
<dbReference type="Gene3D" id="3.90.320.10">
    <property type="match status" value="1"/>
</dbReference>
<dbReference type="AlphaFoldDB" id="A0A7Y0RC06"/>
<dbReference type="InterPro" id="IPR011604">
    <property type="entry name" value="PDDEXK-like_dom_sf"/>
</dbReference>
<proteinExistence type="predicted"/>
<dbReference type="OrthoDB" id="6341158at2"/>
<organism evidence="2 3">
    <name type="scientific">Marinobacter orientalis</name>
    <dbReference type="NCBI Taxonomy" id="1928859"/>
    <lineage>
        <taxon>Bacteria</taxon>
        <taxon>Pseudomonadati</taxon>
        <taxon>Pseudomonadota</taxon>
        <taxon>Gammaproteobacteria</taxon>
        <taxon>Pseudomonadales</taxon>
        <taxon>Marinobacteraceae</taxon>
        <taxon>Marinobacter</taxon>
    </lineage>
</organism>
<dbReference type="Pfam" id="PF12705">
    <property type="entry name" value="PDDEXK_1"/>
    <property type="match status" value="1"/>
</dbReference>
<evidence type="ECO:0000259" key="1">
    <source>
        <dbReference type="Pfam" id="PF12705"/>
    </source>
</evidence>
<comment type="caution">
    <text evidence="2">The sequence shown here is derived from an EMBL/GenBank/DDBJ whole genome shotgun (WGS) entry which is preliminary data.</text>
</comment>
<dbReference type="SUPFAM" id="SSF52540">
    <property type="entry name" value="P-loop containing nucleoside triphosphate hydrolases"/>
    <property type="match status" value="1"/>
</dbReference>